<dbReference type="Proteomes" id="UP000095281">
    <property type="component" value="Unplaced"/>
</dbReference>
<sequence>MVKIQKHRKLQKSNQKNKSKKFDKNKLKKLSNINSDPPRNEVKKNKNKQQSNKNFKQNKPKIAHEESNKWYNYQIDECRLDENKLDENLLQKMKKQAKILLEHDTNLFEQWYKSKNRGDAEWIDTVSQKGAFTDKISSIQLRIQRSPVHALSHLIQFVELIGKKGAVIRQAYTITKALKEIFLNELLPPGRKLLLFNQRPLEELDGKNGIELEKRLIMWIFEEKLKMCYKLFVDGLQILAGNVVEGVALNACKEMTELLIDRSEQEQFLLNSIVNKLGHPLYRVGSKVAMFLEQLVRKHPNMRLIVIKEVEQLIFRKNILPKAQRYGLHFLSRMLIIAGEFEIATCLVQIYLRFFRILVLNDALNEHHLLPLLITGLNRAFPYMKGKSLDSDLLKDIDSLYAIVQTAKFSISLNILRLLFQIHSASDGITDRFYCAFYRRILNLDAGSSNQNDSKFFSLLQRVLKNDLVECRVRAFIKRLFQVALTSSVSFAAATLLTCSAVIQERPGLLRLDESLENQMENENKTIKNEEQIKQENIRKDSALEQKLIWFEQNGNCNDEEEENYFDIKDESSEELDKEKEIKNEKNSTKKLSKTTGWVHRSFPSSSKLIDIKSEKQNIHSLPKRRNAYDPNARNPLFSGADFSLDTELYVLAKHYHPTVSSFARTLIQGGSIHYKGDPLIDLSHMRFLDRFAFKNPKTKHSNKEGDNKQKREYAMNPLFSHTYFPRGIKALNPTSQDYLNKTSSEIPLDERFLHHFASIKFKKNIKDEKNKQNKKGKNEKEDDFDDMASLNSDEFDLLLEKFEPGDTRDIFDVDFSTEFGDETNSKRKKKGAKKEKIIDEDDDIESELADCSDDEDLEDEEMEEFSSDEGEEKDESGTDYDDNEELNEDENEDNSEISEENINDSDVDLQEFDSDLLSD</sequence>
<dbReference type="Pfam" id="PF03914">
    <property type="entry name" value="CBF"/>
    <property type="match status" value="1"/>
</dbReference>
<accession>A0A1I8BVJ0</accession>
<reference evidence="5" key="1">
    <citation type="submission" date="2016-11" db="UniProtKB">
        <authorList>
            <consortium name="WormBaseParasite"/>
        </authorList>
    </citation>
    <scope>IDENTIFICATION</scope>
</reference>
<dbReference type="PANTHER" id="PTHR12048">
    <property type="entry name" value="CCAAT-BINDING FACTOR-RELATED"/>
    <property type="match status" value="1"/>
</dbReference>
<evidence type="ECO:0000313" key="4">
    <source>
        <dbReference type="Proteomes" id="UP000095281"/>
    </source>
</evidence>
<keyword evidence="4" id="KW-1185">Reference proteome</keyword>
<dbReference type="WBParaSite" id="MhA1_Contig675.frz3.gene5">
    <property type="protein sequence ID" value="MhA1_Contig675.frz3.gene5"/>
    <property type="gene ID" value="MhA1_Contig675.frz3.gene5"/>
</dbReference>
<dbReference type="AlphaFoldDB" id="A0A1I8BVJ0"/>
<organism evidence="4 5">
    <name type="scientific">Meloidogyne hapla</name>
    <name type="common">Root-knot nematode worm</name>
    <dbReference type="NCBI Taxonomy" id="6305"/>
    <lineage>
        <taxon>Eukaryota</taxon>
        <taxon>Metazoa</taxon>
        <taxon>Ecdysozoa</taxon>
        <taxon>Nematoda</taxon>
        <taxon>Chromadorea</taxon>
        <taxon>Rhabditida</taxon>
        <taxon>Tylenchina</taxon>
        <taxon>Tylenchomorpha</taxon>
        <taxon>Tylenchoidea</taxon>
        <taxon>Meloidogynidae</taxon>
        <taxon>Meloidogyninae</taxon>
        <taxon>Meloidogyne</taxon>
    </lineage>
</organism>
<feature type="compositionally biased region" description="Basic residues" evidence="2">
    <location>
        <begin position="1"/>
        <end position="19"/>
    </location>
</feature>
<evidence type="ECO:0000313" key="5">
    <source>
        <dbReference type="WBParaSite" id="MhA1_Contig675.frz3.gene5"/>
    </source>
</evidence>
<evidence type="ECO:0000259" key="3">
    <source>
        <dbReference type="Pfam" id="PF03914"/>
    </source>
</evidence>
<evidence type="ECO:0000256" key="2">
    <source>
        <dbReference type="SAM" id="MobiDB-lite"/>
    </source>
</evidence>
<feature type="region of interest" description="Disordered" evidence="2">
    <location>
        <begin position="1"/>
        <end position="63"/>
    </location>
</feature>
<feature type="compositionally biased region" description="Acidic residues" evidence="2">
    <location>
        <begin position="839"/>
        <end position="920"/>
    </location>
</feature>
<protein>
    <submittedName>
        <fullName evidence="5">CBF domain-containing protein</fullName>
    </submittedName>
</protein>
<name>A0A1I8BVJ0_MELHA</name>
<dbReference type="GO" id="GO:0005634">
    <property type="term" value="C:nucleus"/>
    <property type="evidence" value="ECO:0007669"/>
    <property type="project" value="TreeGrafter"/>
</dbReference>
<feature type="compositionally biased region" description="Basic and acidic residues" evidence="2">
    <location>
        <begin position="768"/>
        <end position="781"/>
    </location>
</feature>
<feature type="region of interest" description="Disordered" evidence="2">
    <location>
        <begin position="768"/>
        <end position="788"/>
    </location>
</feature>
<comment type="similarity">
    <text evidence="1">Belongs to the CBF/MAK21 family.</text>
</comment>
<dbReference type="PANTHER" id="PTHR12048:SF0">
    <property type="entry name" value="CCAAT_ENHANCER-BINDING PROTEIN ZETA"/>
    <property type="match status" value="1"/>
</dbReference>
<proteinExistence type="inferred from homology"/>
<feature type="domain" description="CCAAT-binding factor" evidence="3">
    <location>
        <begin position="413"/>
        <end position="664"/>
    </location>
</feature>
<dbReference type="InterPro" id="IPR005612">
    <property type="entry name" value="CCAAT-binding_factor"/>
</dbReference>
<feature type="region of interest" description="Disordered" evidence="2">
    <location>
        <begin position="822"/>
        <end position="920"/>
    </location>
</feature>
<evidence type="ECO:0000256" key="1">
    <source>
        <dbReference type="ARBA" id="ARBA00007797"/>
    </source>
</evidence>
<dbReference type="OMA" id="EIWCNDE"/>
<dbReference type="InterPro" id="IPR040155">
    <property type="entry name" value="CEBPZ/Mak21-like"/>
</dbReference>